<name>A0A0C9TRK8_PAXIN</name>
<keyword evidence="4" id="KW-1185">Reference proteome</keyword>
<organism evidence="3 4">
    <name type="scientific">Paxillus involutus ATCC 200175</name>
    <dbReference type="NCBI Taxonomy" id="664439"/>
    <lineage>
        <taxon>Eukaryota</taxon>
        <taxon>Fungi</taxon>
        <taxon>Dikarya</taxon>
        <taxon>Basidiomycota</taxon>
        <taxon>Agaricomycotina</taxon>
        <taxon>Agaricomycetes</taxon>
        <taxon>Agaricomycetidae</taxon>
        <taxon>Boletales</taxon>
        <taxon>Paxilineae</taxon>
        <taxon>Paxillaceae</taxon>
        <taxon>Paxillus</taxon>
    </lineage>
</organism>
<accession>A0A0C9TRK8</accession>
<sequence length="443" mass="52893">MSHRHRHFPSCYGLLHILIFSFRRPSTPYTDQPDQSEYSSHGDTSNRKRIVTLYGDQTLQPHWPPVEPPASYEPSETDSLLARNGHRKAFTNVRLIAYYAAGFLAIVFIGFNVVMHFTNCSPYPWTMRDIRMGWQNERKEREEEQHQERVRKRWEEEAQRHKHALEKVIEKIDEEEKRQERVRERWEEESERRKQALEKDIERRKREEEQHKEQVRKAWETEADKHRQELQERIRRETEQMDSQRRKWQREIDEHDRLAEERRKHEEEERQKLNMFWGHVEAHQCTTYATREYTAVLMNLPVTWEHRVEACKATALEVHGISYLPKSCEDKGPGVVLGRWDINQNQPDCTTFWTSYKDKASLIETELTLVIACLLLPQGCTSQKSGKRRIEHYMDNLPSGGDWKEFCATTPASFLNMHFIGAQECFQYNLGTYGQWEIDDSNC</sequence>
<gene>
    <name evidence="3" type="ORF">PAXINDRAFT_14104</name>
</gene>
<dbReference type="AlphaFoldDB" id="A0A0C9TRK8"/>
<evidence type="ECO:0000256" key="1">
    <source>
        <dbReference type="SAM" id="MobiDB-lite"/>
    </source>
</evidence>
<reference evidence="3 4" key="1">
    <citation type="submission" date="2014-06" db="EMBL/GenBank/DDBJ databases">
        <authorList>
            <consortium name="DOE Joint Genome Institute"/>
            <person name="Kuo A."/>
            <person name="Kohler A."/>
            <person name="Nagy L.G."/>
            <person name="Floudas D."/>
            <person name="Copeland A."/>
            <person name="Barry K.W."/>
            <person name="Cichocki N."/>
            <person name="Veneault-Fourrey C."/>
            <person name="LaButti K."/>
            <person name="Lindquist E.A."/>
            <person name="Lipzen A."/>
            <person name="Lundell T."/>
            <person name="Morin E."/>
            <person name="Murat C."/>
            <person name="Sun H."/>
            <person name="Tunlid A."/>
            <person name="Henrissat B."/>
            <person name="Grigoriev I.V."/>
            <person name="Hibbett D.S."/>
            <person name="Martin F."/>
            <person name="Nordberg H.P."/>
            <person name="Cantor M.N."/>
            <person name="Hua S.X."/>
        </authorList>
    </citation>
    <scope>NUCLEOTIDE SEQUENCE [LARGE SCALE GENOMIC DNA]</scope>
    <source>
        <strain evidence="3 4">ATCC 200175</strain>
    </source>
</reference>
<keyword evidence="2" id="KW-0472">Membrane</keyword>
<reference evidence="4" key="2">
    <citation type="submission" date="2015-01" db="EMBL/GenBank/DDBJ databases">
        <title>Evolutionary Origins and Diversification of the Mycorrhizal Mutualists.</title>
        <authorList>
            <consortium name="DOE Joint Genome Institute"/>
            <consortium name="Mycorrhizal Genomics Consortium"/>
            <person name="Kohler A."/>
            <person name="Kuo A."/>
            <person name="Nagy L.G."/>
            <person name="Floudas D."/>
            <person name="Copeland A."/>
            <person name="Barry K.W."/>
            <person name="Cichocki N."/>
            <person name="Veneault-Fourrey C."/>
            <person name="LaButti K."/>
            <person name="Lindquist E.A."/>
            <person name="Lipzen A."/>
            <person name="Lundell T."/>
            <person name="Morin E."/>
            <person name="Murat C."/>
            <person name="Riley R."/>
            <person name="Ohm R."/>
            <person name="Sun H."/>
            <person name="Tunlid A."/>
            <person name="Henrissat B."/>
            <person name="Grigoriev I.V."/>
            <person name="Hibbett D.S."/>
            <person name="Martin F."/>
        </authorList>
    </citation>
    <scope>NUCLEOTIDE SEQUENCE [LARGE SCALE GENOMIC DNA]</scope>
    <source>
        <strain evidence="4">ATCC 200175</strain>
    </source>
</reference>
<dbReference type="OrthoDB" id="3153758at2759"/>
<protein>
    <submittedName>
        <fullName evidence="3">Uncharacterized protein</fullName>
    </submittedName>
</protein>
<feature type="transmembrane region" description="Helical" evidence="2">
    <location>
        <begin position="96"/>
        <end position="117"/>
    </location>
</feature>
<evidence type="ECO:0000313" key="4">
    <source>
        <dbReference type="Proteomes" id="UP000053647"/>
    </source>
</evidence>
<dbReference type="EMBL" id="KN819356">
    <property type="protein sequence ID" value="KIJ13058.1"/>
    <property type="molecule type" value="Genomic_DNA"/>
</dbReference>
<evidence type="ECO:0000256" key="2">
    <source>
        <dbReference type="SAM" id="Phobius"/>
    </source>
</evidence>
<evidence type="ECO:0000313" key="3">
    <source>
        <dbReference type="EMBL" id="KIJ13058.1"/>
    </source>
</evidence>
<keyword evidence="2" id="KW-1133">Transmembrane helix</keyword>
<dbReference type="HOGENOM" id="CLU_050250_1_1_1"/>
<feature type="region of interest" description="Disordered" evidence="1">
    <location>
        <begin position="203"/>
        <end position="226"/>
    </location>
</feature>
<proteinExistence type="predicted"/>
<keyword evidence="2" id="KW-0812">Transmembrane</keyword>
<dbReference type="Proteomes" id="UP000053647">
    <property type="component" value="Unassembled WGS sequence"/>
</dbReference>